<feature type="transmembrane region" description="Helical" evidence="5">
    <location>
        <begin position="43"/>
        <end position="63"/>
    </location>
</feature>
<dbReference type="SUPFAM" id="SSF103473">
    <property type="entry name" value="MFS general substrate transporter"/>
    <property type="match status" value="1"/>
</dbReference>
<evidence type="ECO:0000256" key="1">
    <source>
        <dbReference type="ARBA" id="ARBA00004651"/>
    </source>
</evidence>
<feature type="transmembrane region" description="Helical" evidence="5">
    <location>
        <begin position="172"/>
        <end position="196"/>
    </location>
</feature>
<evidence type="ECO:0000313" key="8">
    <source>
        <dbReference type="Proteomes" id="UP001139502"/>
    </source>
</evidence>
<reference evidence="7" key="1">
    <citation type="submission" date="2022-06" db="EMBL/GenBank/DDBJ databases">
        <title>Rothia sp. isolated from sandalwood seedling.</title>
        <authorList>
            <person name="Tuikhar N."/>
            <person name="Kirdat K."/>
            <person name="Thorat V."/>
            <person name="Swetha P."/>
            <person name="Padma S."/>
            <person name="Sundararaj R."/>
            <person name="Yadav A."/>
        </authorList>
    </citation>
    <scope>NUCLEOTIDE SEQUENCE</scope>
    <source>
        <strain evidence="7">AR01</strain>
    </source>
</reference>
<dbReference type="InterPro" id="IPR036259">
    <property type="entry name" value="MFS_trans_sf"/>
</dbReference>
<evidence type="ECO:0000313" key="7">
    <source>
        <dbReference type="EMBL" id="MCP3426309.1"/>
    </source>
</evidence>
<keyword evidence="8" id="KW-1185">Reference proteome</keyword>
<accession>A0A9X2KIY1</accession>
<feature type="transmembrane region" description="Helical" evidence="5">
    <location>
        <begin position="134"/>
        <end position="160"/>
    </location>
</feature>
<evidence type="ECO:0000256" key="2">
    <source>
        <dbReference type="ARBA" id="ARBA00022692"/>
    </source>
</evidence>
<evidence type="ECO:0000256" key="4">
    <source>
        <dbReference type="ARBA" id="ARBA00023136"/>
    </source>
</evidence>
<dbReference type="InterPro" id="IPR052528">
    <property type="entry name" value="Sugar_transport-like"/>
</dbReference>
<dbReference type="InterPro" id="IPR020846">
    <property type="entry name" value="MFS_dom"/>
</dbReference>
<evidence type="ECO:0000256" key="5">
    <source>
        <dbReference type="SAM" id="Phobius"/>
    </source>
</evidence>
<dbReference type="PANTHER" id="PTHR23526">
    <property type="entry name" value="INTEGRAL MEMBRANE TRANSPORT PROTEIN-RELATED"/>
    <property type="match status" value="1"/>
</dbReference>
<dbReference type="Proteomes" id="UP001139502">
    <property type="component" value="Unassembled WGS sequence"/>
</dbReference>
<dbReference type="EMBL" id="JANAFB010000022">
    <property type="protein sequence ID" value="MCP3426309.1"/>
    <property type="molecule type" value="Genomic_DNA"/>
</dbReference>
<dbReference type="InterPro" id="IPR001958">
    <property type="entry name" value="Tet-R_TetA/multi-R_MdtG-like"/>
</dbReference>
<feature type="transmembrane region" description="Helical" evidence="5">
    <location>
        <begin position="322"/>
        <end position="345"/>
    </location>
</feature>
<evidence type="ECO:0000259" key="6">
    <source>
        <dbReference type="PROSITE" id="PS50850"/>
    </source>
</evidence>
<feature type="transmembrane region" description="Helical" evidence="5">
    <location>
        <begin position="237"/>
        <end position="257"/>
    </location>
</feature>
<dbReference type="PRINTS" id="PR01035">
    <property type="entry name" value="TCRTETA"/>
</dbReference>
<feature type="transmembrane region" description="Helical" evidence="5">
    <location>
        <begin position="263"/>
        <end position="285"/>
    </location>
</feature>
<feature type="transmembrane region" description="Helical" evidence="5">
    <location>
        <begin position="297"/>
        <end position="316"/>
    </location>
</feature>
<keyword evidence="2 5" id="KW-0812">Transmembrane</keyword>
<dbReference type="Pfam" id="PF07690">
    <property type="entry name" value="MFS_1"/>
    <property type="match status" value="1"/>
</dbReference>
<dbReference type="PANTHER" id="PTHR23526:SF4">
    <property type="entry name" value="INTEGRAL MEMBRANE TRANSPORT PROTEIN"/>
    <property type="match status" value="1"/>
</dbReference>
<feature type="transmembrane region" description="Helical" evidence="5">
    <location>
        <begin position="75"/>
        <end position="94"/>
    </location>
</feature>
<feature type="domain" description="Major facilitator superfamily (MFS) profile" evidence="6">
    <location>
        <begin position="1"/>
        <end position="416"/>
    </location>
</feature>
<comment type="caution">
    <text evidence="7">The sequence shown here is derived from an EMBL/GenBank/DDBJ whole genome shotgun (WGS) entry which is preliminary data.</text>
</comment>
<dbReference type="PROSITE" id="PS50850">
    <property type="entry name" value="MFS"/>
    <property type="match status" value="1"/>
</dbReference>
<sequence>MGARGSRTWLWMLVAFMFLSQTGLNLARPQMSYKLIALDASPFVIGLVTSAYAILPVFAAISLGRLAQRMERLKLMVIAGGALIGLGTALLALAGDIVTVAVAGMVFGLGHLVSQIGIQSAVSRYSTDSMLDAGFGWTTAGLSAGQLVGPLLGGLILGLHPDPTTGERLSDIALASWIGAGFALISLPLMLVPFAVRRMPTDTAMIDAAQAPGVARDAGKPTTFGILRRPGVPSHMLASLAMLSITDILTSFLPLVGEEAGVGPVWIGVLLAIRSLSSIVSRMLIRVLSARWYRSQLVIVSLVAGAVTVAAVPLLITVLPAAMALMLVGGFFLGLSQPLTMTMTIKTVPVEWRSSALAVRLTGNRVGQVVIPLAAGAVAAPLGPAGAIWFTCLLLAGSAGEKIVRYARTGPTAADS</sequence>
<dbReference type="InterPro" id="IPR011701">
    <property type="entry name" value="MFS"/>
</dbReference>
<protein>
    <submittedName>
        <fullName evidence="7">MFS transporter</fullName>
    </submittedName>
</protein>
<proteinExistence type="predicted"/>
<keyword evidence="3 5" id="KW-1133">Transmembrane helix</keyword>
<keyword evidence="4 5" id="KW-0472">Membrane</keyword>
<name>A0A9X2KIY1_9MICC</name>
<dbReference type="GO" id="GO:0005886">
    <property type="term" value="C:plasma membrane"/>
    <property type="evidence" value="ECO:0007669"/>
    <property type="project" value="UniProtKB-SubCell"/>
</dbReference>
<dbReference type="AlphaFoldDB" id="A0A9X2KIY1"/>
<evidence type="ECO:0000256" key="3">
    <source>
        <dbReference type="ARBA" id="ARBA00022989"/>
    </source>
</evidence>
<feature type="transmembrane region" description="Helical" evidence="5">
    <location>
        <begin position="100"/>
        <end position="122"/>
    </location>
</feature>
<dbReference type="GO" id="GO:0022857">
    <property type="term" value="F:transmembrane transporter activity"/>
    <property type="evidence" value="ECO:0007669"/>
    <property type="project" value="InterPro"/>
</dbReference>
<comment type="subcellular location">
    <subcellularLocation>
        <location evidence="1">Cell membrane</location>
        <topology evidence="1">Multi-pass membrane protein</topology>
    </subcellularLocation>
</comment>
<organism evidence="7 8">
    <name type="scientific">Rothia santali</name>
    <dbReference type="NCBI Taxonomy" id="2949643"/>
    <lineage>
        <taxon>Bacteria</taxon>
        <taxon>Bacillati</taxon>
        <taxon>Actinomycetota</taxon>
        <taxon>Actinomycetes</taxon>
        <taxon>Micrococcales</taxon>
        <taxon>Micrococcaceae</taxon>
        <taxon>Rothia</taxon>
    </lineage>
</organism>
<dbReference type="Gene3D" id="1.20.1250.20">
    <property type="entry name" value="MFS general substrate transporter like domains"/>
    <property type="match status" value="1"/>
</dbReference>
<gene>
    <name evidence="7" type="ORF">NBM05_09920</name>
</gene>
<dbReference type="RefSeq" id="WP_254166903.1">
    <property type="nucleotide sequence ID" value="NZ_JANAFB010000022.1"/>
</dbReference>